<feature type="compositionally biased region" description="Low complexity" evidence="1">
    <location>
        <begin position="72"/>
        <end position="82"/>
    </location>
</feature>
<feature type="compositionally biased region" description="Polar residues" evidence="1">
    <location>
        <begin position="11"/>
        <end position="24"/>
    </location>
</feature>
<feature type="compositionally biased region" description="Low complexity" evidence="1">
    <location>
        <begin position="126"/>
        <end position="160"/>
    </location>
</feature>
<dbReference type="Pfam" id="PF01803">
    <property type="entry name" value="LIM_bind"/>
    <property type="match status" value="1"/>
</dbReference>
<proteinExistence type="predicted"/>
<feature type="compositionally biased region" description="Polar residues" evidence="1">
    <location>
        <begin position="687"/>
        <end position="701"/>
    </location>
</feature>
<feature type="region of interest" description="Disordered" evidence="1">
    <location>
        <begin position="1"/>
        <end position="27"/>
    </location>
</feature>
<evidence type="ECO:0000313" key="2">
    <source>
        <dbReference type="EMBL" id="CAI9762396.1"/>
    </source>
</evidence>
<feature type="compositionally biased region" description="Polar residues" evidence="1">
    <location>
        <begin position="610"/>
        <end position="643"/>
    </location>
</feature>
<feature type="region of interest" description="Disordered" evidence="1">
    <location>
        <begin position="72"/>
        <end position="96"/>
    </location>
</feature>
<feature type="region of interest" description="Disordered" evidence="1">
    <location>
        <begin position="126"/>
        <end position="172"/>
    </location>
</feature>
<keyword evidence="3" id="KW-1185">Reference proteome</keyword>
<accession>A0AAD1Z6G2</accession>
<dbReference type="Proteomes" id="UP000834106">
    <property type="component" value="Chromosome 5"/>
</dbReference>
<feature type="region of interest" description="Disordered" evidence="1">
    <location>
        <begin position="592"/>
        <end position="651"/>
    </location>
</feature>
<evidence type="ECO:0008006" key="4">
    <source>
        <dbReference type="Google" id="ProtNLM"/>
    </source>
</evidence>
<sequence>MVPSRVAGGMNDSSLRSGTFSQGDGRSLVAGNSQLNLNFNNSLNSIPGNARPNMGPVSGVVGNTVLNGVASSGPSVGASSSVTDANSGLSGGPLLQRSTSINMESYMRLPASPMSFSSTNISISSSSVVDGTSIGPPGSNQNPNSQQAQQSQQHQGASIATSLPTSGMGQVQLPGVPRVLSSLIQDPTIMSQLQKKPRLDIKQEDIVQQQVLQQLLQRQDSMHLQNSNPQLQALIQQQRLRQQQQQQLLQSMPPMQRVQLLQQQQQQQLQLQLRQQLQQQGMQPASSVKRPYDGGVCSRRLMQYLYHQRQRPPDNTIAYWKKFVAEYYSPRAKKRWCLSLYDNVGNHSLGVFPQAAMDAWQCDICGSKSGRGFEATVEVLPRLNEIKFGSGVIDELLFLDLPRECRLSSGMMMLEYAKAVQESIYEQLRVVREGQLRIIFSPDLKILSWEFCARRHEELLSRRLVAPQVNQLLQVAQKCQTLSCSPQVLSHVQRFREDLSTFVTPEETPSLLVVTAGRQLAFSNLDVSEYDLGFSKRYVRCLQIAEVVNSMKKLMDFCGEQKVGPIEGLKNFPRHTTVPKIEMQEMEQIGGVQGIPSDSNALNKNVPGSGFSSSHVSQQRQGLQHSLSGNGLLQQNQPQPSHGSQMSQQQTIQQLLQDMNNNNGRGGVQQQSLSIQGAGRDGLGFRNSPSAATTPSANGQGNVVGHPPSRSNSFQSASNNFSFSHKSSDLPQNLHLSEEMVQDIAHESTENGFFNSDLDDSINYMWK</sequence>
<protein>
    <recommendedName>
        <fullName evidence="4">Transcriptional regulator SLK2</fullName>
    </recommendedName>
</protein>
<evidence type="ECO:0000313" key="3">
    <source>
        <dbReference type="Proteomes" id="UP000834106"/>
    </source>
</evidence>
<name>A0AAD1Z6G2_9LAMI</name>
<organism evidence="2 3">
    <name type="scientific">Fraxinus pennsylvanica</name>
    <dbReference type="NCBI Taxonomy" id="56036"/>
    <lineage>
        <taxon>Eukaryota</taxon>
        <taxon>Viridiplantae</taxon>
        <taxon>Streptophyta</taxon>
        <taxon>Embryophyta</taxon>
        <taxon>Tracheophyta</taxon>
        <taxon>Spermatophyta</taxon>
        <taxon>Magnoliopsida</taxon>
        <taxon>eudicotyledons</taxon>
        <taxon>Gunneridae</taxon>
        <taxon>Pentapetalae</taxon>
        <taxon>asterids</taxon>
        <taxon>lamiids</taxon>
        <taxon>Lamiales</taxon>
        <taxon>Oleaceae</taxon>
        <taxon>Oleeae</taxon>
        <taxon>Fraxinus</taxon>
    </lineage>
</organism>
<reference evidence="2" key="1">
    <citation type="submission" date="2023-05" db="EMBL/GenBank/DDBJ databases">
        <authorList>
            <person name="Huff M."/>
        </authorList>
    </citation>
    <scope>NUCLEOTIDE SEQUENCE</scope>
</reference>
<dbReference type="EMBL" id="OU503040">
    <property type="protein sequence ID" value="CAI9762396.1"/>
    <property type="molecule type" value="Genomic_DNA"/>
</dbReference>
<gene>
    <name evidence="2" type="ORF">FPE_LOCUS9826</name>
</gene>
<dbReference type="AlphaFoldDB" id="A0AAD1Z6G2"/>
<dbReference type="PANTHER" id="PTHR10378">
    <property type="entry name" value="LIM DOMAIN-BINDING PROTEIN"/>
    <property type="match status" value="1"/>
</dbReference>
<feature type="compositionally biased region" description="Low complexity" evidence="1">
    <location>
        <begin position="709"/>
        <end position="724"/>
    </location>
</feature>
<feature type="region of interest" description="Disordered" evidence="1">
    <location>
        <begin position="678"/>
        <end position="729"/>
    </location>
</feature>
<dbReference type="InterPro" id="IPR029005">
    <property type="entry name" value="LIM-bd/SEUSS"/>
</dbReference>
<evidence type="ECO:0000256" key="1">
    <source>
        <dbReference type="SAM" id="MobiDB-lite"/>
    </source>
</evidence>